<dbReference type="EMBL" id="BK015829">
    <property type="protein sequence ID" value="DAE27162.1"/>
    <property type="molecule type" value="Genomic_DNA"/>
</dbReference>
<proteinExistence type="predicted"/>
<name>A0A8S5R7Q1_9VIRU</name>
<sequence>MYPNPADIFELTRFGKTCAYIKVKSNSYSK</sequence>
<protein>
    <submittedName>
        <fullName evidence="1">Uncharacterized protein</fullName>
    </submittedName>
</protein>
<organism evidence="1">
    <name type="scientific">virus sp. ctnRj46</name>
    <dbReference type="NCBI Taxonomy" id="2826814"/>
    <lineage>
        <taxon>Viruses</taxon>
    </lineage>
</organism>
<evidence type="ECO:0000313" key="1">
    <source>
        <dbReference type="EMBL" id="DAE27162.1"/>
    </source>
</evidence>
<reference evidence="1" key="1">
    <citation type="journal article" date="2021" name="Proc. Natl. Acad. Sci. U.S.A.">
        <title>A Catalog of Tens of Thousands of Viruses from Human Metagenomes Reveals Hidden Associations with Chronic Diseases.</title>
        <authorList>
            <person name="Tisza M.J."/>
            <person name="Buck C.B."/>
        </authorList>
    </citation>
    <scope>NUCLEOTIDE SEQUENCE</scope>
    <source>
        <strain evidence="1">CtnRj46</strain>
    </source>
</reference>
<accession>A0A8S5R7Q1</accession>